<dbReference type="EMBL" id="LLXL01004475">
    <property type="protein sequence ID" value="PKK57352.1"/>
    <property type="molecule type" value="Genomic_DNA"/>
</dbReference>
<reference evidence="2 3" key="2">
    <citation type="submission" date="2017-10" db="EMBL/GenBank/DDBJ databases">
        <title>Extensive intraspecific genome diversity in a model arbuscular mycorrhizal fungus.</title>
        <authorList>
            <person name="Chen E.C.H."/>
            <person name="Morin E."/>
            <person name="Baudet D."/>
            <person name="Noel J."/>
            <person name="Ndikumana S."/>
            <person name="Charron P."/>
            <person name="St-Onge C."/>
            <person name="Giorgi J."/>
            <person name="Grigoriev I.V."/>
            <person name="Roux C."/>
            <person name="Martin F.M."/>
            <person name="Corradi N."/>
        </authorList>
    </citation>
    <scope>NUCLEOTIDE SEQUENCE [LARGE SCALE GENOMIC DNA]</scope>
    <source>
        <strain evidence="2 3">C2</strain>
    </source>
</reference>
<evidence type="ECO:0000313" key="2">
    <source>
        <dbReference type="EMBL" id="PKK57352.1"/>
    </source>
</evidence>
<dbReference type="Proteomes" id="UP000233469">
    <property type="component" value="Unassembled WGS sequence"/>
</dbReference>
<proteinExistence type="predicted"/>
<accession>A0A2N1M6U7</accession>
<evidence type="ECO:0000313" key="3">
    <source>
        <dbReference type="Proteomes" id="UP000233469"/>
    </source>
</evidence>
<protein>
    <submittedName>
        <fullName evidence="2">Uncharacterized protein</fullName>
    </submittedName>
</protein>
<evidence type="ECO:0000256" key="1">
    <source>
        <dbReference type="SAM" id="MobiDB-lite"/>
    </source>
</evidence>
<name>A0A2N1M6U7_9GLOM</name>
<gene>
    <name evidence="2" type="ORF">RhiirC2_798184</name>
</gene>
<reference evidence="2 3" key="1">
    <citation type="submission" date="2016-04" db="EMBL/GenBank/DDBJ databases">
        <title>Genome analyses suggest a sexual origin of heterokaryosis in a supposedly ancient asexual fungus.</title>
        <authorList>
            <person name="Ropars J."/>
            <person name="Sedzielewska K."/>
            <person name="Noel J."/>
            <person name="Charron P."/>
            <person name="Farinelli L."/>
            <person name="Marton T."/>
            <person name="Kruger M."/>
            <person name="Pelin A."/>
            <person name="Brachmann A."/>
            <person name="Corradi N."/>
        </authorList>
    </citation>
    <scope>NUCLEOTIDE SEQUENCE [LARGE SCALE GENOMIC DNA]</scope>
    <source>
        <strain evidence="2 3">C2</strain>
    </source>
</reference>
<feature type="compositionally biased region" description="Basic and acidic residues" evidence="1">
    <location>
        <begin position="42"/>
        <end position="53"/>
    </location>
</feature>
<feature type="region of interest" description="Disordered" evidence="1">
    <location>
        <begin position="24"/>
        <end position="53"/>
    </location>
</feature>
<organism evidence="2 3">
    <name type="scientific">Rhizophagus irregularis</name>
    <dbReference type="NCBI Taxonomy" id="588596"/>
    <lineage>
        <taxon>Eukaryota</taxon>
        <taxon>Fungi</taxon>
        <taxon>Fungi incertae sedis</taxon>
        <taxon>Mucoromycota</taxon>
        <taxon>Glomeromycotina</taxon>
        <taxon>Glomeromycetes</taxon>
        <taxon>Glomerales</taxon>
        <taxon>Glomeraceae</taxon>
        <taxon>Rhizophagus</taxon>
    </lineage>
</organism>
<feature type="compositionally biased region" description="Acidic residues" evidence="1">
    <location>
        <begin position="24"/>
        <end position="41"/>
    </location>
</feature>
<comment type="caution">
    <text evidence="2">The sequence shown here is derived from an EMBL/GenBank/DDBJ whole genome shotgun (WGS) entry which is preliminary data.</text>
</comment>
<sequence>MDYQYTGLLEFEMLYNNSADEIELKESDDESDIDKDEDNNDNIERAEFDFTYN</sequence>
<dbReference type="AlphaFoldDB" id="A0A2N1M6U7"/>